<protein>
    <submittedName>
        <fullName evidence="1">Uncharacterized protein</fullName>
    </submittedName>
</protein>
<reference evidence="1 2" key="1">
    <citation type="submission" date="2017-06" db="EMBL/GenBank/DDBJ databases">
        <title>Comparative genomic analysis of Ambrosia Fusariam Clade fungi.</title>
        <authorList>
            <person name="Stajich J.E."/>
            <person name="Carrillo J."/>
            <person name="Kijimoto T."/>
            <person name="Eskalen A."/>
            <person name="O'Donnell K."/>
            <person name="Kasson M."/>
        </authorList>
    </citation>
    <scope>NUCLEOTIDE SEQUENCE [LARGE SCALE GENOMIC DNA]</scope>
    <source>
        <strain evidence="1 2">NRRL62579</strain>
    </source>
</reference>
<dbReference type="AlphaFoldDB" id="A0A428SZB9"/>
<gene>
    <name evidence="1" type="ORF">CEP52_012238</name>
</gene>
<accession>A0A428SZB9</accession>
<sequence>MLPPWGPSLSFPSVLLKLSQHAATLPGPLFRYRDPFKPQAGTIKVLRVTARLLDREPRHRRAIHFLANCTFDEELLEISKSRCKRLLSLAFDINA</sequence>
<evidence type="ECO:0000313" key="1">
    <source>
        <dbReference type="EMBL" id="RSL95141.1"/>
    </source>
</evidence>
<evidence type="ECO:0000313" key="2">
    <source>
        <dbReference type="Proteomes" id="UP000287144"/>
    </source>
</evidence>
<dbReference type="EMBL" id="NKCK01000156">
    <property type="protein sequence ID" value="RSL95141.1"/>
    <property type="molecule type" value="Genomic_DNA"/>
</dbReference>
<organism evidence="1 2">
    <name type="scientific">Fusarium oligoseptatum</name>
    <dbReference type="NCBI Taxonomy" id="2604345"/>
    <lineage>
        <taxon>Eukaryota</taxon>
        <taxon>Fungi</taxon>
        <taxon>Dikarya</taxon>
        <taxon>Ascomycota</taxon>
        <taxon>Pezizomycotina</taxon>
        <taxon>Sordariomycetes</taxon>
        <taxon>Hypocreomycetidae</taxon>
        <taxon>Hypocreales</taxon>
        <taxon>Nectriaceae</taxon>
        <taxon>Fusarium</taxon>
        <taxon>Fusarium solani species complex</taxon>
    </lineage>
</organism>
<keyword evidence="2" id="KW-1185">Reference proteome</keyword>
<name>A0A428SZB9_9HYPO</name>
<proteinExistence type="predicted"/>
<dbReference type="Proteomes" id="UP000287144">
    <property type="component" value="Unassembled WGS sequence"/>
</dbReference>
<comment type="caution">
    <text evidence="1">The sequence shown here is derived from an EMBL/GenBank/DDBJ whole genome shotgun (WGS) entry which is preliminary data.</text>
</comment>